<dbReference type="RefSeq" id="WP_201647340.1">
    <property type="nucleotide sequence ID" value="NZ_CAJHCS010000001.1"/>
</dbReference>
<keyword evidence="2" id="KW-1185">Reference proteome</keyword>
<accession>A0ABU9Q6Q8</accession>
<evidence type="ECO:0000313" key="2">
    <source>
        <dbReference type="Proteomes" id="UP001494588"/>
    </source>
</evidence>
<evidence type="ECO:0008006" key="3">
    <source>
        <dbReference type="Google" id="ProtNLM"/>
    </source>
</evidence>
<protein>
    <recommendedName>
        <fullName evidence="3">MarR family transcriptional regulator</fullName>
    </recommendedName>
</protein>
<dbReference type="EMBL" id="JAZHGC010000004">
    <property type="protein sequence ID" value="MEM5285101.1"/>
    <property type="molecule type" value="Genomic_DNA"/>
</dbReference>
<comment type="caution">
    <text evidence="1">The sequence shown here is derived from an EMBL/GenBank/DDBJ whole genome shotgun (WGS) entry which is preliminary data.</text>
</comment>
<organism evidence="1 2">
    <name type="scientific">Paraburkholderia sabiae</name>
    <dbReference type="NCBI Taxonomy" id="273251"/>
    <lineage>
        <taxon>Bacteria</taxon>
        <taxon>Pseudomonadati</taxon>
        <taxon>Pseudomonadota</taxon>
        <taxon>Betaproteobacteria</taxon>
        <taxon>Burkholderiales</taxon>
        <taxon>Burkholderiaceae</taxon>
        <taxon>Paraburkholderia</taxon>
    </lineage>
</organism>
<dbReference type="Proteomes" id="UP001494588">
    <property type="component" value="Unassembled WGS sequence"/>
</dbReference>
<proteinExistence type="predicted"/>
<dbReference type="SUPFAM" id="SSF46785">
    <property type="entry name" value="Winged helix' DNA-binding domain"/>
    <property type="match status" value="1"/>
</dbReference>
<sequence>MTRTIDMKIVEARESIRQAAYELARSGLFGGWQEVWRALRSRFSVDQLTVIFESTLCRLDIDQRCYRARNPEAAAGKTIGELPGVMQSMYPQRASARLPAVASNTRRSDRLARRIQALLADGSEFTAVELAQRLGMSRNEILIAARAMLADGTLQVARYVAHEHGGRGARVFASTRTTASRREAATPYAPWPAADPVVTGAFDAIARHR</sequence>
<reference evidence="1 2" key="1">
    <citation type="submission" date="2024-01" db="EMBL/GenBank/DDBJ databases">
        <title>The diversity of rhizobia nodulating Mimosa spp. in eleven states of Brazil covering several biomes is determined by host plant, location, and edaphic factors.</title>
        <authorList>
            <person name="Rouws L."/>
            <person name="Barauna A."/>
            <person name="Beukes C."/>
            <person name="De Faria S.M."/>
            <person name="Gross E."/>
            <person name="Dos Reis Junior F.B."/>
            <person name="Simon M."/>
            <person name="Maluk M."/>
            <person name="Odee D.W."/>
            <person name="Kenicer G."/>
            <person name="Young J.P.W."/>
            <person name="Reis V.M."/>
            <person name="Zilli J."/>
            <person name="James E.K."/>
        </authorList>
    </citation>
    <scope>NUCLEOTIDE SEQUENCE [LARGE SCALE GENOMIC DNA]</scope>
    <source>
        <strain evidence="1 2">JPY77</strain>
    </source>
</reference>
<gene>
    <name evidence="1" type="ORF">V4C55_05255</name>
</gene>
<evidence type="ECO:0000313" key="1">
    <source>
        <dbReference type="EMBL" id="MEM5285101.1"/>
    </source>
</evidence>
<dbReference type="InterPro" id="IPR036390">
    <property type="entry name" value="WH_DNA-bd_sf"/>
</dbReference>
<name>A0ABU9Q6Q8_9BURK</name>